<keyword evidence="5 7" id="KW-0378">Hydrolase</keyword>
<dbReference type="GO" id="GO:0000049">
    <property type="term" value="F:tRNA binding"/>
    <property type="evidence" value="ECO:0007669"/>
    <property type="project" value="UniProtKB-UniRule"/>
</dbReference>
<dbReference type="PATRIC" id="fig|1225564.3.peg.998"/>
<keyword evidence="6 7" id="KW-0694">RNA-binding</keyword>
<dbReference type="InterPro" id="IPR020539">
    <property type="entry name" value="RNase_P_CS"/>
</dbReference>
<dbReference type="AlphaFoldDB" id="A0A0H1RH23"/>
<comment type="similarity">
    <text evidence="7">Belongs to the RnpA family.</text>
</comment>
<evidence type="ECO:0000313" key="11">
    <source>
        <dbReference type="Proteomes" id="UP000035489"/>
    </source>
</evidence>
<keyword evidence="4 7" id="KW-0255">Endonuclease</keyword>
<evidence type="ECO:0000256" key="1">
    <source>
        <dbReference type="ARBA" id="ARBA00002663"/>
    </source>
</evidence>
<dbReference type="PANTHER" id="PTHR33992">
    <property type="entry name" value="RIBONUCLEASE P PROTEIN COMPONENT"/>
    <property type="match status" value="1"/>
</dbReference>
<evidence type="ECO:0000256" key="4">
    <source>
        <dbReference type="ARBA" id="ARBA00022759"/>
    </source>
</evidence>
<dbReference type="GO" id="GO:0042781">
    <property type="term" value="F:3'-tRNA processing endoribonuclease activity"/>
    <property type="evidence" value="ECO:0007669"/>
    <property type="project" value="TreeGrafter"/>
</dbReference>
<dbReference type="Proteomes" id="UP000035489">
    <property type="component" value="Unassembled WGS sequence"/>
</dbReference>
<dbReference type="SUPFAM" id="SSF54211">
    <property type="entry name" value="Ribosomal protein S5 domain 2-like"/>
    <property type="match status" value="1"/>
</dbReference>
<proteinExistence type="inferred from homology"/>
<dbReference type="GO" id="GO:0004526">
    <property type="term" value="F:ribonuclease P activity"/>
    <property type="evidence" value="ECO:0007669"/>
    <property type="project" value="UniProtKB-UniRule"/>
</dbReference>
<comment type="catalytic activity">
    <reaction evidence="7">
        <text>Endonucleolytic cleavage of RNA, removing 5'-extranucleotides from tRNA precursor.</text>
        <dbReference type="EC" id="3.1.26.5"/>
    </reaction>
</comment>
<gene>
    <name evidence="7" type="primary">rnpA</name>
    <name evidence="10" type="ORF">AA309_03725</name>
</gene>
<dbReference type="RefSeq" id="WP_047187645.1">
    <property type="nucleotide sequence ID" value="NZ_LCYG01000014.1"/>
</dbReference>
<dbReference type="PROSITE" id="PS00648">
    <property type="entry name" value="RIBONUCLEASE_P"/>
    <property type="match status" value="1"/>
</dbReference>
<dbReference type="InterPro" id="IPR014721">
    <property type="entry name" value="Ribsml_uS5_D2-typ_fold_subgr"/>
</dbReference>
<evidence type="ECO:0000256" key="8">
    <source>
        <dbReference type="NCBIfam" id="TIGR00188"/>
    </source>
</evidence>
<evidence type="ECO:0000256" key="5">
    <source>
        <dbReference type="ARBA" id="ARBA00022801"/>
    </source>
</evidence>
<keyword evidence="11" id="KW-1185">Reference proteome</keyword>
<evidence type="ECO:0000256" key="2">
    <source>
        <dbReference type="ARBA" id="ARBA00022694"/>
    </source>
</evidence>
<accession>A0A0H1RH23</accession>
<protein>
    <recommendedName>
        <fullName evidence="7 8">Ribonuclease P protein component</fullName>
        <shortName evidence="7">RNase P protein</shortName>
        <shortName evidence="7">RNaseP protein</shortName>
        <ecNumber evidence="7 8">3.1.26.5</ecNumber>
    </recommendedName>
    <alternativeName>
        <fullName evidence="7">Protein C5</fullName>
    </alternativeName>
</protein>
<keyword evidence="2 7" id="KW-0819">tRNA processing</keyword>
<evidence type="ECO:0000256" key="3">
    <source>
        <dbReference type="ARBA" id="ARBA00022722"/>
    </source>
</evidence>
<sequence>MREPRAHVTIGRLTKRPDFVAAASGRRFHTERMTVQARLREPSDPDTSGTGLRVGLTVTKRVGHATERNRIKRRLRAAVPVAAQDFATINADVVIIGRRDILTADYDVLIDDLRRALRVVTKPKSAHLSDRPLPSSPPLKGERRGHSHA</sequence>
<reference evidence="10 11" key="1">
    <citation type="submission" date="2015-05" db="EMBL/GenBank/DDBJ databases">
        <title>Draft genome sequence of Microvirga vignae strain BR3299, a novel nitrogen fixing bacteria isolated from Brazil semi-aired region.</title>
        <authorList>
            <person name="Zilli J.E."/>
            <person name="Passos S.R."/>
            <person name="Leite J."/>
            <person name="Baldani J.I."/>
            <person name="Xavier G.R."/>
            <person name="Rumjaneck N.G."/>
            <person name="Simoes-Araujo J.L."/>
        </authorList>
    </citation>
    <scope>NUCLEOTIDE SEQUENCE [LARGE SCALE GENOMIC DNA]</scope>
    <source>
        <strain evidence="10 11">BR3299</strain>
    </source>
</reference>
<dbReference type="InterPro" id="IPR000100">
    <property type="entry name" value="RNase_P"/>
</dbReference>
<dbReference type="InterPro" id="IPR020568">
    <property type="entry name" value="Ribosomal_Su5_D2-typ_SF"/>
</dbReference>
<comment type="subunit">
    <text evidence="7">Consists of a catalytic RNA component (M1 or rnpB) and a protein subunit.</text>
</comment>
<dbReference type="GO" id="GO:0030677">
    <property type="term" value="C:ribonuclease P complex"/>
    <property type="evidence" value="ECO:0007669"/>
    <property type="project" value="TreeGrafter"/>
</dbReference>
<evidence type="ECO:0000256" key="9">
    <source>
        <dbReference type="SAM" id="MobiDB-lite"/>
    </source>
</evidence>
<dbReference type="EMBL" id="LCYG01000014">
    <property type="protein sequence ID" value="KLK94354.1"/>
    <property type="molecule type" value="Genomic_DNA"/>
</dbReference>
<comment type="function">
    <text evidence="1 7">RNaseP catalyzes the removal of the 5'-leader sequence from pre-tRNA to produce the mature 5'-terminus. It can also cleave other RNA substrates such as 4.5S RNA. The protein component plays an auxiliary but essential role in vivo by binding to the 5'-leader sequence and broadening the substrate specificity of the ribozyme.</text>
</comment>
<evidence type="ECO:0000256" key="6">
    <source>
        <dbReference type="ARBA" id="ARBA00022884"/>
    </source>
</evidence>
<keyword evidence="3 7" id="KW-0540">Nuclease</keyword>
<comment type="caution">
    <text evidence="10">The sequence shown here is derived from an EMBL/GenBank/DDBJ whole genome shotgun (WGS) entry which is preliminary data.</text>
</comment>
<name>A0A0H1RH23_9HYPH</name>
<dbReference type="EC" id="3.1.26.5" evidence="7 8"/>
<dbReference type="PANTHER" id="PTHR33992:SF1">
    <property type="entry name" value="RIBONUCLEASE P PROTEIN COMPONENT"/>
    <property type="match status" value="1"/>
</dbReference>
<organism evidence="10 11">
    <name type="scientific">Microvirga vignae</name>
    <dbReference type="NCBI Taxonomy" id="1225564"/>
    <lineage>
        <taxon>Bacteria</taxon>
        <taxon>Pseudomonadati</taxon>
        <taxon>Pseudomonadota</taxon>
        <taxon>Alphaproteobacteria</taxon>
        <taxon>Hyphomicrobiales</taxon>
        <taxon>Methylobacteriaceae</taxon>
        <taxon>Microvirga</taxon>
    </lineage>
</organism>
<evidence type="ECO:0000256" key="7">
    <source>
        <dbReference type="HAMAP-Rule" id="MF_00227"/>
    </source>
</evidence>
<dbReference type="OrthoDB" id="9810867at2"/>
<dbReference type="Pfam" id="PF00825">
    <property type="entry name" value="Ribonuclease_P"/>
    <property type="match status" value="1"/>
</dbReference>
<dbReference type="NCBIfam" id="TIGR00188">
    <property type="entry name" value="rnpA"/>
    <property type="match status" value="1"/>
</dbReference>
<dbReference type="HAMAP" id="MF_00227">
    <property type="entry name" value="RNase_P"/>
    <property type="match status" value="1"/>
</dbReference>
<feature type="region of interest" description="Disordered" evidence="9">
    <location>
        <begin position="122"/>
        <end position="149"/>
    </location>
</feature>
<dbReference type="STRING" id="1225564.AA309_03725"/>
<dbReference type="Gene3D" id="3.30.230.10">
    <property type="match status" value="1"/>
</dbReference>
<feature type="compositionally biased region" description="Basic and acidic residues" evidence="9">
    <location>
        <begin position="140"/>
        <end position="149"/>
    </location>
</feature>
<dbReference type="GO" id="GO:0001682">
    <property type="term" value="P:tRNA 5'-leader removal"/>
    <property type="evidence" value="ECO:0007669"/>
    <property type="project" value="UniProtKB-UniRule"/>
</dbReference>
<evidence type="ECO:0000313" key="10">
    <source>
        <dbReference type="EMBL" id="KLK94354.1"/>
    </source>
</evidence>